<dbReference type="InterPro" id="IPR001296">
    <property type="entry name" value="Glyco_trans_1"/>
</dbReference>
<dbReference type="InterPro" id="IPR056735">
    <property type="entry name" value="SUS_N"/>
</dbReference>
<evidence type="ECO:0000256" key="8">
    <source>
        <dbReference type="SAM" id="MobiDB-lite"/>
    </source>
</evidence>
<dbReference type="AlphaFoldDB" id="A0A8T0MW13"/>
<protein>
    <recommendedName>
        <fullName evidence="3 7">Sucrose synthase</fullName>
        <ecNumber evidence="3 7">2.4.1.13</ecNumber>
    </recommendedName>
</protein>
<evidence type="ECO:0000259" key="11">
    <source>
        <dbReference type="Pfam" id="PF24861"/>
    </source>
</evidence>
<gene>
    <name evidence="13" type="ORF">PVAP13_9NG589700</name>
</gene>
<dbReference type="FunFam" id="3.10.450.330:FF:000001">
    <property type="entry name" value="Sucrose synthase"/>
    <property type="match status" value="1"/>
</dbReference>
<feature type="region of interest" description="Disordered" evidence="8">
    <location>
        <begin position="46"/>
        <end position="80"/>
    </location>
</feature>
<evidence type="ECO:0000313" key="14">
    <source>
        <dbReference type="Proteomes" id="UP000823388"/>
    </source>
</evidence>
<comment type="catalytic activity">
    <reaction evidence="6 7">
        <text>an NDP-alpha-D-glucose + D-fructose = a ribonucleoside 5'-diphosphate + sucrose + H(+)</text>
        <dbReference type="Rhea" id="RHEA:16241"/>
        <dbReference type="ChEBI" id="CHEBI:15378"/>
        <dbReference type="ChEBI" id="CHEBI:17992"/>
        <dbReference type="ChEBI" id="CHEBI:37721"/>
        <dbReference type="ChEBI" id="CHEBI:57930"/>
        <dbReference type="ChEBI" id="CHEBI:76533"/>
        <dbReference type="EC" id="2.4.1.13"/>
    </reaction>
</comment>
<reference evidence="13" key="1">
    <citation type="submission" date="2020-05" db="EMBL/GenBank/DDBJ databases">
        <title>WGS assembly of Panicum virgatum.</title>
        <authorList>
            <person name="Lovell J.T."/>
            <person name="Jenkins J."/>
            <person name="Shu S."/>
            <person name="Juenger T.E."/>
            <person name="Schmutz J."/>
        </authorList>
    </citation>
    <scope>NUCLEOTIDE SEQUENCE</scope>
    <source>
        <strain evidence="13">AP13</strain>
    </source>
</reference>
<evidence type="ECO:0000259" key="9">
    <source>
        <dbReference type="Pfam" id="PF00534"/>
    </source>
</evidence>
<dbReference type="Pfam" id="PF24862">
    <property type="entry name" value="SUS_EPBD"/>
    <property type="match status" value="1"/>
</dbReference>
<organism evidence="13 14">
    <name type="scientific">Panicum virgatum</name>
    <name type="common">Blackwell switchgrass</name>
    <dbReference type="NCBI Taxonomy" id="38727"/>
    <lineage>
        <taxon>Eukaryota</taxon>
        <taxon>Viridiplantae</taxon>
        <taxon>Streptophyta</taxon>
        <taxon>Embryophyta</taxon>
        <taxon>Tracheophyta</taxon>
        <taxon>Spermatophyta</taxon>
        <taxon>Magnoliopsida</taxon>
        <taxon>Liliopsida</taxon>
        <taxon>Poales</taxon>
        <taxon>Poaceae</taxon>
        <taxon>PACMAD clade</taxon>
        <taxon>Panicoideae</taxon>
        <taxon>Panicodae</taxon>
        <taxon>Paniceae</taxon>
        <taxon>Panicinae</taxon>
        <taxon>Panicum</taxon>
        <taxon>Panicum sect. Hiantes</taxon>
    </lineage>
</organism>
<evidence type="ECO:0000256" key="4">
    <source>
        <dbReference type="ARBA" id="ARBA00022676"/>
    </source>
</evidence>
<dbReference type="EC" id="2.4.1.13" evidence="3 7"/>
<evidence type="ECO:0000256" key="2">
    <source>
        <dbReference type="ARBA" id="ARBA00005894"/>
    </source>
</evidence>
<feature type="domain" description="Glycosyl transferase family 1" evidence="9">
    <location>
        <begin position="640"/>
        <end position="805"/>
    </location>
</feature>
<feature type="compositionally biased region" description="Pro residues" evidence="8">
    <location>
        <begin position="46"/>
        <end position="57"/>
    </location>
</feature>
<comment type="function">
    <text evidence="1 7">Sucrose-cleaving enzyme that provides UDP-glucose and fructose for various metabolic pathways.</text>
</comment>
<dbReference type="Proteomes" id="UP000823388">
    <property type="component" value="Chromosome 9N"/>
</dbReference>
<evidence type="ECO:0000256" key="3">
    <source>
        <dbReference type="ARBA" id="ARBA00012540"/>
    </source>
</evidence>
<comment type="caution">
    <text evidence="13">The sequence shown here is derived from an EMBL/GenBank/DDBJ whole genome shotgun (WGS) entry which is preliminary data.</text>
</comment>
<dbReference type="FunFam" id="3.40.50.2000:FF:000549">
    <property type="entry name" value="Sucrose synthase 3"/>
    <property type="match status" value="1"/>
</dbReference>
<dbReference type="Gene3D" id="1.20.120.1230">
    <property type="match status" value="1"/>
</dbReference>
<evidence type="ECO:0000313" key="13">
    <source>
        <dbReference type="EMBL" id="KAG2540928.1"/>
    </source>
</evidence>
<dbReference type="InterPro" id="IPR000368">
    <property type="entry name" value="Sucrose_synth_GT-B1"/>
</dbReference>
<dbReference type="Gene3D" id="3.40.50.2000">
    <property type="entry name" value="Glycogen Phosphorylase B"/>
    <property type="match status" value="2"/>
</dbReference>
<dbReference type="Pfam" id="PF00862">
    <property type="entry name" value="GT-B_Sucrose_synth"/>
    <property type="match status" value="1"/>
</dbReference>
<feature type="domain" description="Sucrose synthase N-terminal" evidence="11">
    <location>
        <begin position="86"/>
        <end position="197"/>
    </location>
</feature>
<evidence type="ECO:0000256" key="1">
    <source>
        <dbReference type="ARBA" id="ARBA00002595"/>
    </source>
</evidence>
<dbReference type="Pfam" id="PF00534">
    <property type="entry name" value="Glycos_transf_1"/>
    <property type="match status" value="1"/>
</dbReference>
<evidence type="ECO:0000256" key="5">
    <source>
        <dbReference type="ARBA" id="ARBA00022679"/>
    </source>
</evidence>
<dbReference type="PANTHER" id="PTHR45839">
    <property type="match status" value="1"/>
</dbReference>
<evidence type="ECO:0000259" key="12">
    <source>
        <dbReference type="Pfam" id="PF24862"/>
    </source>
</evidence>
<dbReference type="EMBL" id="CM029054">
    <property type="protein sequence ID" value="KAG2540928.1"/>
    <property type="molecule type" value="Genomic_DNA"/>
</dbReference>
<dbReference type="InterPro" id="IPR056736">
    <property type="entry name" value="SUS_EPBD"/>
</dbReference>
<accession>A0A8T0MW13</accession>
<dbReference type="GO" id="GO:0005985">
    <property type="term" value="P:sucrose metabolic process"/>
    <property type="evidence" value="ECO:0007669"/>
    <property type="project" value="InterPro"/>
</dbReference>
<dbReference type="GO" id="GO:0016157">
    <property type="term" value="F:sucrose synthase activity"/>
    <property type="evidence" value="ECO:0007669"/>
    <property type="project" value="UniProtKB-UniRule"/>
</dbReference>
<name>A0A8T0MW13_PANVG</name>
<feature type="domain" description="Sucrose synthase first GT-B" evidence="10">
    <location>
        <begin position="342"/>
        <end position="630"/>
    </location>
</feature>
<dbReference type="FunFam" id="1.20.120.1230:FF:000001">
    <property type="entry name" value="Sucrose synthase"/>
    <property type="match status" value="1"/>
</dbReference>
<comment type="similarity">
    <text evidence="2 7">Belongs to the glycosyltransferase 1 family. Plant sucrose synthase subfamily.</text>
</comment>
<keyword evidence="5 7" id="KW-0808">Transferase</keyword>
<dbReference type="Gene3D" id="3.10.450.330">
    <property type="match status" value="1"/>
</dbReference>
<feature type="domain" description="Sucrose synthase EPBD" evidence="12">
    <location>
        <begin position="232"/>
        <end position="319"/>
    </location>
</feature>
<evidence type="ECO:0000259" key="10">
    <source>
        <dbReference type="Pfam" id="PF00862"/>
    </source>
</evidence>
<keyword evidence="14" id="KW-1185">Reference proteome</keyword>
<dbReference type="Pfam" id="PF24861">
    <property type="entry name" value="SUS_N"/>
    <property type="match status" value="1"/>
</dbReference>
<evidence type="ECO:0000256" key="7">
    <source>
        <dbReference type="RuleBase" id="RU280817"/>
    </source>
</evidence>
<dbReference type="FunFam" id="3.40.50.2000:FF:000006">
    <property type="entry name" value="Sucrose synthase"/>
    <property type="match status" value="1"/>
</dbReference>
<proteinExistence type="inferred from homology"/>
<evidence type="ECO:0000256" key="6">
    <source>
        <dbReference type="ARBA" id="ARBA00049030"/>
    </source>
</evidence>
<sequence length="888" mass="100741">MPSRSRGGYASALRRRGSAARFHAACRVRRIKLGISCSVLASPLPPHRPPPPLPPPHHTTVAAAGQERARAREPAAAMSAPKLDRNLSIRDRVEDTLHAHRNELVALLSKYVNKGKGILQPHHILDALDEVQGSGGGALAEGPFLDVLRSAQEAIVLPPFVAIAVRPRPGVWEYVRLNVHELSVEQLTVPEYLRFKEELVDGQHNDPYMLELDFEPFNVSVPRPNRSSSIGNGVQFLNRHLSSIMFRNRDCLEPLLDFLRGHRHKGHVMMLNDRIQSLGRLQSVLTKAEEYLSKLPADTPYSQFSYKFQEWGLEKGWGDTSEHVLEMIHLLLDILQAPDPSTLETFLGRIPMIFNVVVVSPHGYFGQANVLGLPDTGGQIVYILDQVRALENEMVLRLKKQGLDVTPKILIVTRLIPDAKGTSCNQRLERISGTQHTYILRVPFRNENGILKKWISRFDVWPYLERFAEDAAGEIAAELQGTPDFIIGNYSDGNLVASLLSYKMGITRCNIAHALEKTKYPDSDIYWKKYDEKYHFSCQFTADIIAMNNADFIITSTYQEIAGSKNTVGQYESHTAFTLPGLYRVVHGIDVFDPKFNIVSPGADMSIYFPYTEKAKRLTSLHGSIESLIYDPEQNDEHTGHLDDRSKPILFSMARLDRVKNITGLVEAFAKCPKLRELVNLVVVAGYNDVKKSKDREEIAEIEKMHELIKTYNLFGQFRWISAQTNRARNGELYRYIADTHGAFVQPAFYEAFGLTVVEAMTCGLPTFATLHGGPAEIIEHGISGFHIDPYHPDQAANLIADFFERCKQDPSHWVKVSEAGLQRIYEKYTWKIYSERLMTLAGVYGFWKYVSKLERRETRRYLEMFYILKFRELVCSVPNSVCLQYIR</sequence>
<dbReference type="PANTHER" id="PTHR45839:SF13">
    <property type="entry name" value="SUCROSE SYNTHASE 3"/>
    <property type="match status" value="1"/>
</dbReference>
<dbReference type="NCBIfam" id="TIGR02470">
    <property type="entry name" value="sucr_synth"/>
    <property type="match status" value="1"/>
</dbReference>
<dbReference type="SUPFAM" id="SSF53756">
    <property type="entry name" value="UDP-Glycosyltransferase/glycogen phosphorylase"/>
    <property type="match status" value="1"/>
</dbReference>
<keyword evidence="4 7" id="KW-0328">Glycosyltransferase</keyword>
<dbReference type="InterPro" id="IPR012820">
    <property type="entry name" value="Sucrose_synthase_pln/cyn"/>
</dbReference>